<name>A0A2S2N6Q1_SCHGA</name>
<reference evidence="2" key="1">
    <citation type="submission" date="2018-04" db="EMBL/GenBank/DDBJ databases">
        <title>Transcriptome of Schizaphis graminum biotype I.</title>
        <authorList>
            <person name="Scully E.D."/>
            <person name="Geib S.M."/>
            <person name="Palmer N.A."/>
            <person name="Koch K."/>
            <person name="Bradshaw J."/>
            <person name="Heng-Moss T."/>
            <person name="Sarath G."/>
        </authorList>
    </citation>
    <scope>NUCLEOTIDE SEQUENCE</scope>
</reference>
<sequence>MNNDNNDLNQNLGNNQCSNEHIENIPDTNEETSNEPPRLGYPSNYQTLQVNRDISLPITGNLLPLPFETPRHGTNINYHPFDCKQYWRPYNRQLQPQHTQQQLPFEELRQMSLRTSNVTRVTHHMLTPRLPRPPSVNFPLVGVNNSTFTDFRYRPFGQRRRICTFFPYYSVVRYNHPFHGARPMPMWTQPYSFNVQEQINHLQRQRQRQYQQRNDGITKYWHGMYSDKHTGRR</sequence>
<gene>
    <name evidence="2" type="ORF">g.3008</name>
</gene>
<dbReference type="EMBL" id="GGMR01000274">
    <property type="protein sequence ID" value="MBY12893.1"/>
    <property type="molecule type" value="Transcribed_RNA"/>
</dbReference>
<organism evidence="2">
    <name type="scientific">Schizaphis graminum</name>
    <name type="common">Green bug aphid</name>
    <dbReference type="NCBI Taxonomy" id="13262"/>
    <lineage>
        <taxon>Eukaryota</taxon>
        <taxon>Metazoa</taxon>
        <taxon>Ecdysozoa</taxon>
        <taxon>Arthropoda</taxon>
        <taxon>Hexapoda</taxon>
        <taxon>Insecta</taxon>
        <taxon>Pterygota</taxon>
        <taxon>Neoptera</taxon>
        <taxon>Paraneoptera</taxon>
        <taxon>Hemiptera</taxon>
        <taxon>Sternorrhyncha</taxon>
        <taxon>Aphidomorpha</taxon>
        <taxon>Aphidoidea</taxon>
        <taxon>Aphididae</taxon>
        <taxon>Aphidini</taxon>
        <taxon>Schizaphis</taxon>
    </lineage>
</organism>
<protein>
    <submittedName>
        <fullName evidence="2">Uncharacterized protein</fullName>
    </submittedName>
</protein>
<accession>A0A2S2N6Q1</accession>
<feature type="region of interest" description="Disordered" evidence="1">
    <location>
        <begin position="1"/>
        <end position="43"/>
    </location>
</feature>
<feature type="compositionally biased region" description="Low complexity" evidence="1">
    <location>
        <begin position="1"/>
        <end position="16"/>
    </location>
</feature>
<proteinExistence type="predicted"/>
<dbReference type="AlphaFoldDB" id="A0A2S2N6Q1"/>
<evidence type="ECO:0000256" key="1">
    <source>
        <dbReference type="SAM" id="MobiDB-lite"/>
    </source>
</evidence>
<evidence type="ECO:0000313" key="2">
    <source>
        <dbReference type="EMBL" id="MBY12893.1"/>
    </source>
</evidence>